<gene>
    <name evidence="2" type="ORF">SAMN05518684_111102</name>
</gene>
<dbReference type="AlphaFoldDB" id="A0A1H9VLK6"/>
<dbReference type="OrthoDB" id="4424890at2"/>
<proteinExistence type="predicted"/>
<name>A0A1H9VLK6_9BACI</name>
<feature type="transmembrane region" description="Helical" evidence="1">
    <location>
        <begin position="249"/>
        <end position="274"/>
    </location>
</feature>
<protein>
    <submittedName>
        <fullName evidence="2">Uncharacterized membrane protein YkvI</fullName>
    </submittedName>
</protein>
<evidence type="ECO:0000256" key="1">
    <source>
        <dbReference type="SAM" id="Phobius"/>
    </source>
</evidence>
<keyword evidence="1" id="KW-0812">Transmembrane</keyword>
<keyword evidence="1" id="KW-0472">Membrane</keyword>
<accession>A0A1H9VLK6</accession>
<feature type="transmembrane region" description="Helical" evidence="1">
    <location>
        <begin position="206"/>
        <end position="229"/>
    </location>
</feature>
<dbReference type="PANTHER" id="PTHR37814">
    <property type="entry name" value="CONSERVED MEMBRANE PROTEIN"/>
    <property type="match status" value="1"/>
</dbReference>
<keyword evidence="1" id="KW-1133">Transmembrane helix</keyword>
<evidence type="ECO:0000313" key="3">
    <source>
        <dbReference type="Proteomes" id="UP000198571"/>
    </source>
</evidence>
<dbReference type="PANTHER" id="PTHR37814:SF1">
    <property type="entry name" value="MEMBRANE PROTEIN"/>
    <property type="match status" value="1"/>
</dbReference>
<feature type="transmembrane region" description="Helical" evidence="1">
    <location>
        <begin position="38"/>
        <end position="58"/>
    </location>
</feature>
<feature type="transmembrane region" description="Helical" evidence="1">
    <location>
        <begin position="79"/>
        <end position="99"/>
    </location>
</feature>
<feature type="transmembrane region" description="Helical" evidence="1">
    <location>
        <begin position="175"/>
        <end position="194"/>
    </location>
</feature>
<dbReference type="STRING" id="1601833.SAMN05518684_111102"/>
<organism evidence="2 3">
    <name type="scientific">Salipaludibacillus aurantiacus</name>
    <dbReference type="NCBI Taxonomy" id="1601833"/>
    <lineage>
        <taxon>Bacteria</taxon>
        <taxon>Bacillati</taxon>
        <taxon>Bacillota</taxon>
        <taxon>Bacilli</taxon>
        <taxon>Bacillales</taxon>
        <taxon>Bacillaceae</taxon>
    </lineage>
</organism>
<feature type="transmembrane region" description="Helical" evidence="1">
    <location>
        <begin position="136"/>
        <end position="155"/>
    </location>
</feature>
<dbReference type="EMBL" id="FOGT01000011">
    <property type="protein sequence ID" value="SES22616.1"/>
    <property type="molecule type" value="Genomic_DNA"/>
</dbReference>
<keyword evidence="3" id="KW-1185">Reference proteome</keyword>
<dbReference type="InterPro" id="IPR038728">
    <property type="entry name" value="YkvI-like"/>
</dbReference>
<evidence type="ECO:0000313" key="2">
    <source>
        <dbReference type="EMBL" id="SES22616.1"/>
    </source>
</evidence>
<dbReference type="Proteomes" id="UP000198571">
    <property type="component" value="Unassembled WGS sequence"/>
</dbReference>
<dbReference type="RefSeq" id="WP_093053495.1">
    <property type="nucleotide sequence ID" value="NZ_FOGT01000011.1"/>
</dbReference>
<sequence>MWKSGLKWMFLIIGTMIGAGYASGRELWQFFGYESGLAILLFSILFFVCCYVVMSISYQQKSEHYIPVLEKLMGKKLTGLYDGMIILYLFSTTVIMIAGGGATLEVLHVPYWYGVFIISSLIVLLFIWGLNGMTSINAMIIPLLILFLVGTLLVFQWTNGFNMASAWNKQGNWPSAFTFTALNILPLVAVIGAIGKKINHKGELWIASLGSAGLLGTVSFLYNQSLIAVAQEVMLYEIPLFAILKNYPYFMVLVMTGLLWAAIYTTAASGILGLCTRFQPVLKMPFWLLSLFFLILMIPLTTFGFSKLISILYPLYGLMNLYILASIMLYPIVNRFDQNAA</sequence>
<reference evidence="3" key="1">
    <citation type="submission" date="2016-10" db="EMBL/GenBank/DDBJ databases">
        <authorList>
            <person name="Varghese N."/>
            <person name="Submissions S."/>
        </authorList>
    </citation>
    <scope>NUCLEOTIDE SEQUENCE [LARGE SCALE GENOMIC DNA]</scope>
    <source>
        <strain evidence="3">S9</strain>
    </source>
</reference>
<feature type="transmembrane region" description="Helical" evidence="1">
    <location>
        <begin position="111"/>
        <end position="129"/>
    </location>
</feature>
<feature type="transmembrane region" description="Helical" evidence="1">
    <location>
        <begin position="286"/>
        <end position="305"/>
    </location>
</feature>
<feature type="transmembrane region" description="Helical" evidence="1">
    <location>
        <begin position="311"/>
        <end position="333"/>
    </location>
</feature>